<proteinExistence type="predicted"/>
<protein>
    <submittedName>
        <fullName evidence="2">Uncharacterized protein</fullName>
    </submittedName>
</protein>
<comment type="caution">
    <text evidence="2">The sequence shown here is derived from an EMBL/GenBank/DDBJ whole genome shotgun (WGS) entry which is preliminary data.</text>
</comment>
<gene>
    <name evidence="2" type="ORF">NQ317_004486</name>
</gene>
<feature type="chain" id="PRO_5046261275" evidence="1">
    <location>
        <begin position="20"/>
        <end position="505"/>
    </location>
</feature>
<dbReference type="InterPro" id="IPR016024">
    <property type="entry name" value="ARM-type_fold"/>
</dbReference>
<dbReference type="InterPro" id="IPR011989">
    <property type="entry name" value="ARM-like"/>
</dbReference>
<dbReference type="PANTHER" id="PTHR12444">
    <property type="entry name" value="PROTEIN EFR3 HOMOLOG CMP44E"/>
    <property type="match status" value="1"/>
</dbReference>
<feature type="signal peptide" evidence="1">
    <location>
        <begin position="1"/>
        <end position="19"/>
    </location>
</feature>
<evidence type="ECO:0000256" key="1">
    <source>
        <dbReference type="SAM" id="SignalP"/>
    </source>
</evidence>
<reference evidence="2" key="1">
    <citation type="journal article" date="2023" name="Insect Mol. Biol.">
        <title>Genome sequencing provides insights into the evolution of gene families encoding plant cell wall-degrading enzymes in longhorned beetles.</title>
        <authorList>
            <person name="Shin N.R."/>
            <person name="Okamura Y."/>
            <person name="Kirsch R."/>
            <person name="Pauchet Y."/>
        </authorList>
    </citation>
    <scope>NUCLEOTIDE SEQUENCE</scope>
    <source>
        <strain evidence="2">MMC_N1</strain>
    </source>
</reference>
<dbReference type="PANTHER" id="PTHR12444:SF8">
    <property type="entry name" value="PROTEIN EFR3 HOMOLOG CMP44E"/>
    <property type="match status" value="1"/>
</dbReference>
<evidence type="ECO:0000313" key="2">
    <source>
        <dbReference type="EMBL" id="KAJ8966268.1"/>
    </source>
</evidence>
<dbReference type="EMBL" id="JAPWTJ010002402">
    <property type="protein sequence ID" value="KAJ8966268.1"/>
    <property type="molecule type" value="Genomic_DNA"/>
</dbReference>
<dbReference type="Proteomes" id="UP001162164">
    <property type="component" value="Unassembled WGS sequence"/>
</dbReference>
<name>A0ABQ9IUR4_9CUCU</name>
<sequence length="505" mass="56932">MSYIDIAILITGLFQLAVGNCQKHFDNHNLWVPNEFAIHTFRIIIFSIQAQYSYTVVETLMAHLDENSKSIPTIRTSIAGVLAKIIAIAAGESVGPSVLEIINSLLSHLRDSVKHEASLTEEKDYQEALINALGEFANHLPDYQKIEIMMYVMIQYFVILLVDKKWLVYQNVGTKYQTIHLNTTFPVSFLEPLLRMSLAPDPDMRLLVQKILHTLIDRHHNLEKLSKPIVHVAELDLVIEKSSRPDLIFINKHGPIIYDALYTSLQMDTNTPENIEAVYTTLALICVEVSSVETVLDLLQLVLGIQSLALNTTSLTNAQKFNLHTIVICLLVLISNIVNIKPLADYASQIVEARQQEAPHLLPELLSHYPSIYEVANKLPHLLVDQKRVQCFSPIMGTARGTVLSQRKTFRMAVCENIKLGGIDPSRLQQNVSLWCWGSWNNSRLKRNSWIENGARGSIIELPATEGDSANSSPGVLKVNSLFSVVYQIMLYMMFFTSLEESLNR</sequence>
<evidence type="ECO:0000313" key="3">
    <source>
        <dbReference type="Proteomes" id="UP001162164"/>
    </source>
</evidence>
<dbReference type="Gene3D" id="1.25.10.10">
    <property type="entry name" value="Leucine-rich Repeat Variant"/>
    <property type="match status" value="1"/>
</dbReference>
<keyword evidence="1" id="KW-0732">Signal</keyword>
<accession>A0ABQ9IUR4</accession>
<dbReference type="SUPFAM" id="SSF48371">
    <property type="entry name" value="ARM repeat"/>
    <property type="match status" value="1"/>
</dbReference>
<keyword evidence="3" id="KW-1185">Reference proteome</keyword>
<dbReference type="InterPro" id="IPR051851">
    <property type="entry name" value="EFR3_Homologs"/>
</dbReference>
<organism evidence="2 3">
    <name type="scientific">Molorchus minor</name>
    <dbReference type="NCBI Taxonomy" id="1323400"/>
    <lineage>
        <taxon>Eukaryota</taxon>
        <taxon>Metazoa</taxon>
        <taxon>Ecdysozoa</taxon>
        <taxon>Arthropoda</taxon>
        <taxon>Hexapoda</taxon>
        <taxon>Insecta</taxon>
        <taxon>Pterygota</taxon>
        <taxon>Neoptera</taxon>
        <taxon>Endopterygota</taxon>
        <taxon>Coleoptera</taxon>
        <taxon>Polyphaga</taxon>
        <taxon>Cucujiformia</taxon>
        <taxon>Chrysomeloidea</taxon>
        <taxon>Cerambycidae</taxon>
        <taxon>Lamiinae</taxon>
        <taxon>Monochamini</taxon>
        <taxon>Molorchus</taxon>
    </lineage>
</organism>